<feature type="transmembrane region" description="Helical" evidence="6">
    <location>
        <begin position="37"/>
        <end position="56"/>
    </location>
</feature>
<evidence type="ECO:0000256" key="2">
    <source>
        <dbReference type="ARBA" id="ARBA00022475"/>
    </source>
</evidence>
<evidence type="ECO:0000256" key="5">
    <source>
        <dbReference type="ARBA" id="ARBA00023136"/>
    </source>
</evidence>
<dbReference type="Pfam" id="PF02653">
    <property type="entry name" value="BPD_transp_2"/>
    <property type="match status" value="1"/>
</dbReference>
<feature type="transmembrane region" description="Helical" evidence="6">
    <location>
        <begin position="211"/>
        <end position="232"/>
    </location>
</feature>
<proteinExistence type="predicted"/>
<keyword evidence="3 6" id="KW-0812">Transmembrane</keyword>
<sequence length="316" mass="35067">MVRGVGEKNLRTIQIPYFIPFVALALIAPYYLPPYYLYIAIISLYYSILASSWNLLAGYTGQISFAHAALSSIGAYTSALLVINLGIPTLGGIVMGGLSSFVVGYLLGKVCLRLRGPYLALTTISFSEIFRIIVTIEYEYTRGSLGLNVPPLFEARDFITYYFVFLGLFTVIMSIKYLMLRSRIGLFLRSIREDEEASNGMGVDTVKWKQFAFAVSGLFAGLAGSFLAHFILVVSPEMGRLGEMALIISMTVIGGMGTFWGPVIGAFIVEFASELLRDVGRLQLVVFGALILVIIRYFREGIWGYIDRIFRGRLHV</sequence>
<comment type="subcellular location">
    <subcellularLocation>
        <location evidence="1">Cell membrane</location>
        <topology evidence="1">Multi-pass membrane protein</topology>
    </subcellularLocation>
</comment>
<feature type="transmembrane region" description="Helical" evidence="6">
    <location>
        <begin position="89"/>
        <end position="107"/>
    </location>
</feature>
<dbReference type="PANTHER" id="PTHR30482:SF10">
    <property type="entry name" value="HIGH-AFFINITY BRANCHED-CHAIN AMINO ACID TRANSPORT PROTEIN BRAE"/>
    <property type="match status" value="1"/>
</dbReference>
<feature type="transmembrane region" description="Helical" evidence="6">
    <location>
        <begin position="63"/>
        <end position="83"/>
    </location>
</feature>
<accession>A0A7J3VSQ7</accession>
<feature type="transmembrane region" description="Helical" evidence="6">
    <location>
        <begin position="244"/>
        <end position="269"/>
    </location>
</feature>
<dbReference type="GO" id="GO:0005886">
    <property type="term" value="C:plasma membrane"/>
    <property type="evidence" value="ECO:0007669"/>
    <property type="project" value="UniProtKB-SubCell"/>
</dbReference>
<dbReference type="InterPro" id="IPR001851">
    <property type="entry name" value="ABC_transp_permease"/>
</dbReference>
<dbReference type="InterPro" id="IPR043428">
    <property type="entry name" value="LivM-like"/>
</dbReference>
<gene>
    <name evidence="7" type="ORF">ENM31_02580</name>
</gene>
<evidence type="ECO:0000256" key="6">
    <source>
        <dbReference type="SAM" id="Phobius"/>
    </source>
</evidence>
<dbReference type="AlphaFoldDB" id="A0A7J3VSQ7"/>
<dbReference type="PANTHER" id="PTHR30482">
    <property type="entry name" value="HIGH-AFFINITY BRANCHED-CHAIN AMINO ACID TRANSPORT SYSTEM PERMEASE"/>
    <property type="match status" value="1"/>
</dbReference>
<name>A0A7J3VSQ7_CALS0</name>
<evidence type="ECO:0000313" key="7">
    <source>
        <dbReference type="EMBL" id="HHM44168.1"/>
    </source>
</evidence>
<dbReference type="CDD" id="cd06581">
    <property type="entry name" value="TM_PBP1_LivM_like"/>
    <property type="match status" value="1"/>
</dbReference>
<evidence type="ECO:0000256" key="3">
    <source>
        <dbReference type="ARBA" id="ARBA00022692"/>
    </source>
</evidence>
<feature type="transmembrane region" description="Helical" evidence="6">
    <location>
        <begin position="281"/>
        <end position="298"/>
    </location>
</feature>
<keyword evidence="2" id="KW-1003">Cell membrane</keyword>
<feature type="transmembrane region" description="Helical" evidence="6">
    <location>
        <begin position="158"/>
        <end position="179"/>
    </location>
</feature>
<feature type="transmembrane region" description="Helical" evidence="6">
    <location>
        <begin position="12"/>
        <end position="31"/>
    </location>
</feature>
<evidence type="ECO:0000256" key="4">
    <source>
        <dbReference type="ARBA" id="ARBA00022989"/>
    </source>
</evidence>
<organism evidence="7">
    <name type="scientific">Caldiarchaeum subterraneum</name>
    <dbReference type="NCBI Taxonomy" id="311458"/>
    <lineage>
        <taxon>Archaea</taxon>
        <taxon>Nitrososphaerota</taxon>
        <taxon>Candidatus Caldarchaeales</taxon>
        <taxon>Candidatus Caldarchaeaceae</taxon>
        <taxon>Candidatus Caldarchaeum</taxon>
    </lineage>
</organism>
<dbReference type="EMBL" id="DRXH01000086">
    <property type="protein sequence ID" value="HHM44168.1"/>
    <property type="molecule type" value="Genomic_DNA"/>
</dbReference>
<reference evidence="7" key="1">
    <citation type="journal article" date="2020" name="mSystems">
        <title>Genome- and Community-Level Interaction Insights into Carbon Utilization and Element Cycling Functions of Hydrothermarchaeota in Hydrothermal Sediment.</title>
        <authorList>
            <person name="Zhou Z."/>
            <person name="Liu Y."/>
            <person name="Xu W."/>
            <person name="Pan J."/>
            <person name="Luo Z.H."/>
            <person name="Li M."/>
        </authorList>
    </citation>
    <scope>NUCLEOTIDE SEQUENCE [LARGE SCALE GENOMIC DNA]</scope>
    <source>
        <strain evidence="7">SpSt-1074</strain>
    </source>
</reference>
<keyword evidence="4 6" id="KW-1133">Transmembrane helix</keyword>
<keyword evidence="5 6" id="KW-0472">Membrane</keyword>
<comment type="caution">
    <text evidence="7">The sequence shown here is derived from an EMBL/GenBank/DDBJ whole genome shotgun (WGS) entry which is preliminary data.</text>
</comment>
<protein>
    <submittedName>
        <fullName evidence="7">Branched-chain amino acid ABC transporter permease</fullName>
    </submittedName>
</protein>
<evidence type="ECO:0000256" key="1">
    <source>
        <dbReference type="ARBA" id="ARBA00004651"/>
    </source>
</evidence>
<dbReference type="GO" id="GO:0015658">
    <property type="term" value="F:branched-chain amino acid transmembrane transporter activity"/>
    <property type="evidence" value="ECO:0007669"/>
    <property type="project" value="InterPro"/>
</dbReference>